<evidence type="ECO:0000259" key="4">
    <source>
        <dbReference type="PROSITE" id="PS50968"/>
    </source>
</evidence>
<evidence type="ECO:0000256" key="3">
    <source>
        <dbReference type="HAMAP-Rule" id="MF_00272"/>
    </source>
</evidence>
<dbReference type="Proteomes" id="UP001500575">
    <property type="component" value="Unassembled WGS sequence"/>
</dbReference>
<feature type="domain" description="Lipoyl-binding" evidence="4">
    <location>
        <begin position="22"/>
        <end position="104"/>
    </location>
</feature>
<keyword evidence="6" id="KW-1185">Reference proteome</keyword>
<name>A0ABN2YPM1_9ACTN</name>
<dbReference type="SUPFAM" id="SSF51230">
    <property type="entry name" value="Single hybrid motif"/>
    <property type="match status" value="1"/>
</dbReference>
<feature type="modified residue" description="N6-lipoyllysine" evidence="3">
    <location>
        <position position="63"/>
    </location>
</feature>
<reference evidence="5 6" key="1">
    <citation type="journal article" date="2019" name="Int. J. Syst. Evol. Microbiol.">
        <title>The Global Catalogue of Microorganisms (GCM) 10K type strain sequencing project: providing services to taxonomists for standard genome sequencing and annotation.</title>
        <authorList>
            <consortium name="The Broad Institute Genomics Platform"/>
            <consortium name="The Broad Institute Genome Sequencing Center for Infectious Disease"/>
            <person name="Wu L."/>
            <person name="Ma J."/>
        </authorList>
    </citation>
    <scope>NUCLEOTIDE SEQUENCE [LARGE SCALE GENOMIC DNA]</scope>
    <source>
        <strain evidence="5 6">JCM 16021</strain>
    </source>
</reference>
<accession>A0ABN2YPM1</accession>
<comment type="subunit">
    <text evidence="3">The glycine cleavage system is composed of four proteins: P, T, L and H.</text>
</comment>
<evidence type="ECO:0000313" key="6">
    <source>
        <dbReference type="Proteomes" id="UP001500575"/>
    </source>
</evidence>
<dbReference type="HAMAP" id="MF_00272">
    <property type="entry name" value="GcvH"/>
    <property type="match status" value="1"/>
</dbReference>
<evidence type="ECO:0000256" key="2">
    <source>
        <dbReference type="ARBA" id="ARBA00022823"/>
    </source>
</evidence>
<dbReference type="PROSITE" id="PS00189">
    <property type="entry name" value="LIPOYL"/>
    <property type="match status" value="1"/>
</dbReference>
<dbReference type="Gene3D" id="2.40.50.100">
    <property type="match status" value="1"/>
</dbReference>
<proteinExistence type="inferred from homology"/>
<dbReference type="NCBIfam" id="TIGR00527">
    <property type="entry name" value="gcvH"/>
    <property type="match status" value="1"/>
</dbReference>
<comment type="caution">
    <text evidence="5">The sequence shown here is derived from an EMBL/GenBank/DDBJ whole genome shotgun (WGS) entry which is preliminary data.</text>
</comment>
<dbReference type="InterPro" id="IPR017453">
    <property type="entry name" value="GCV_H_sub"/>
</dbReference>
<dbReference type="EMBL" id="BAAAQQ010000013">
    <property type="protein sequence ID" value="GAA2130439.1"/>
    <property type="molecule type" value="Genomic_DNA"/>
</dbReference>
<dbReference type="NCBIfam" id="NF002270">
    <property type="entry name" value="PRK01202.1"/>
    <property type="match status" value="1"/>
</dbReference>
<dbReference type="InterPro" id="IPR003016">
    <property type="entry name" value="2-oxoA_DH_lipoyl-BS"/>
</dbReference>
<dbReference type="PROSITE" id="PS50968">
    <property type="entry name" value="BIOTINYL_LIPOYL"/>
    <property type="match status" value="1"/>
</dbReference>
<gene>
    <name evidence="5" type="primary">gcvH_2</name>
    <name evidence="3" type="synonym">gcvH</name>
    <name evidence="5" type="ORF">GCM10009843_33050</name>
</gene>
<evidence type="ECO:0000313" key="5">
    <source>
        <dbReference type="EMBL" id="GAA2130439.1"/>
    </source>
</evidence>
<sequence>MTVPTELSYTAQHEWIKNDGDLVTIGITQYAADALGDVVYLDLPAVGATITAGEVCGEIESTKSVSDLFAPADGDVAQVNESAVADPGLVNTDPYGQGWLLKLRIDRMPDVLDAAAYERLLGAGA</sequence>
<comment type="similarity">
    <text evidence="1 3">Belongs to the GcvH family.</text>
</comment>
<dbReference type="Pfam" id="PF01597">
    <property type="entry name" value="GCV_H"/>
    <property type="match status" value="1"/>
</dbReference>
<dbReference type="CDD" id="cd06848">
    <property type="entry name" value="GCS_H"/>
    <property type="match status" value="1"/>
</dbReference>
<comment type="cofactor">
    <cofactor evidence="3">
        <name>(R)-lipoate</name>
        <dbReference type="ChEBI" id="CHEBI:83088"/>
    </cofactor>
    <text evidence="3">Binds 1 lipoyl cofactor covalently.</text>
</comment>
<organism evidence="5 6">
    <name type="scientific">Nocardioides bigeumensis</name>
    <dbReference type="NCBI Taxonomy" id="433657"/>
    <lineage>
        <taxon>Bacteria</taxon>
        <taxon>Bacillati</taxon>
        <taxon>Actinomycetota</taxon>
        <taxon>Actinomycetes</taxon>
        <taxon>Propionibacteriales</taxon>
        <taxon>Nocardioidaceae</taxon>
        <taxon>Nocardioides</taxon>
    </lineage>
</organism>
<dbReference type="InterPro" id="IPR002930">
    <property type="entry name" value="GCV_H"/>
</dbReference>
<dbReference type="InterPro" id="IPR011053">
    <property type="entry name" value="Single_hybrid_motif"/>
</dbReference>
<dbReference type="InterPro" id="IPR033753">
    <property type="entry name" value="GCV_H/Fam206"/>
</dbReference>
<evidence type="ECO:0000256" key="1">
    <source>
        <dbReference type="ARBA" id="ARBA00009249"/>
    </source>
</evidence>
<dbReference type="PANTHER" id="PTHR11715:SF3">
    <property type="entry name" value="GLYCINE CLEAVAGE SYSTEM H PROTEIN-RELATED"/>
    <property type="match status" value="1"/>
</dbReference>
<comment type="function">
    <text evidence="3">The glycine cleavage system catalyzes the degradation of glycine. The H protein shuttles the methylamine group of glycine from the P protein to the T protein.</text>
</comment>
<protein>
    <recommendedName>
        <fullName evidence="3">Glycine cleavage system H protein</fullName>
    </recommendedName>
</protein>
<dbReference type="InterPro" id="IPR000089">
    <property type="entry name" value="Biotin_lipoyl"/>
</dbReference>
<dbReference type="RefSeq" id="WP_344304907.1">
    <property type="nucleotide sequence ID" value="NZ_BAAAQQ010000013.1"/>
</dbReference>
<keyword evidence="2 3" id="KW-0450">Lipoyl</keyword>
<dbReference type="PANTHER" id="PTHR11715">
    <property type="entry name" value="GLYCINE CLEAVAGE SYSTEM H PROTEIN"/>
    <property type="match status" value="1"/>
</dbReference>